<comment type="similarity">
    <text evidence="2">Belongs to the short-chain dehydrogenases/reductases (SDR) family.</text>
</comment>
<dbReference type="PANTHER" id="PTHR43157:SF31">
    <property type="entry name" value="PHOSPHATIDYLINOSITOL-GLYCAN BIOSYNTHESIS CLASS F PROTEIN"/>
    <property type="match status" value="1"/>
</dbReference>
<gene>
    <name evidence="3" type="ORF">GCM10010468_60840</name>
</gene>
<dbReference type="PRINTS" id="PR00081">
    <property type="entry name" value="GDHRDH"/>
</dbReference>
<dbReference type="Gene3D" id="3.40.50.720">
    <property type="entry name" value="NAD(P)-binding Rossmann-like Domain"/>
    <property type="match status" value="1"/>
</dbReference>
<organism evidence="3 4">
    <name type="scientific">Actinocorallia longicatena</name>
    <dbReference type="NCBI Taxonomy" id="111803"/>
    <lineage>
        <taxon>Bacteria</taxon>
        <taxon>Bacillati</taxon>
        <taxon>Actinomycetota</taxon>
        <taxon>Actinomycetes</taxon>
        <taxon>Streptosporangiales</taxon>
        <taxon>Thermomonosporaceae</taxon>
        <taxon>Actinocorallia</taxon>
    </lineage>
</organism>
<dbReference type="PRINTS" id="PR00080">
    <property type="entry name" value="SDRFAMILY"/>
</dbReference>
<reference evidence="4" key="1">
    <citation type="journal article" date="2019" name="Int. J. Syst. Evol. Microbiol.">
        <title>The Global Catalogue of Microorganisms (GCM) 10K type strain sequencing project: providing services to taxonomists for standard genome sequencing and annotation.</title>
        <authorList>
            <consortium name="The Broad Institute Genomics Platform"/>
            <consortium name="The Broad Institute Genome Sequencing Center for Infectious Disease"/>
            <person name="Wu L."/>
            <person name="Ma J."/>
        </authorList>
    </citation>
    <scope>NUCLEOTIDE SEQUENCE [LARGE SCALE GENOMIC DNA]</scope>
    <source>
        <strain evidence="4">JCM 9377</strain>
    </source>
</reference>
<dbReference type="EMBL" id="BAAAUV010000020">
    <property type="protein sequence ID" value="GAA3230396.1"/>
    <property type="molecule type" value="Genomic_DNA"/>
</dbReference>
<name>A0ABP6QKV1_9ACTN</name>
<keyword evidence="4" id="KW-1185">Reference proteome</keyword>
<sequence length="294" mass="31273">MTKWKSSDIPDQTGRTFVVTGANSGLGLETTRALAAHGAHVIMAVRDQAKGRAALERLDGNLELRQLDLADLDSVHAFAETVTKVDVLVNNAGVMMPPRTLTQQGFELQLGTNHLAHFALTGLLLGKLAKGDAPRVVTVSSGLASRGKIDFDDLNGAKSYSPTTYYAQSKLANQLFTLELARRLATAGLPVTALMAHPGYAATNLQSTGPRGLMNLLMKPSNLLLAQSAAMGALPQLYAATAPGVKPGEYYGPDGLGDMRGHPKLVRPVKAATDEAAARRFWELSEKLTGVEYP</sequence>
<dbReference type="Pfam" id="PF00106">
    <property type="entry name" value="adh_short"/>
    <property type="match status" value="1"/>
</dbReference>
<comment type="caution">
    <text evidence="3">The sequence shown here is derived from an EMBL/GenBank/DDBJ whole genome shotgun (WGS) entry which is preliminary data.</text>
</comment>
<dbReference type="CDD" id="cd05327">
    <property type="entry name" value="retinol-DH_like_SDR_c_like"/>
    <property type="match status" value="1"/>
</dbReference>
<proteinExistence type="inferred from homology"/>
<keyword evidence="1" id="KW-0560">Oxidoreductase</keyword>
<dbReference type="PANTHER" id="PTHR43157">
    <property type="entry name" value="PHOSPHATIDYLINOSITOL-GLYCAN BIOSYNTHESIS CLASS F PROTEIN-RELATED"/>
    <property type="match status" value="1"/>
</dbReference>
<accession>A0ABP6QKV1</accession>
<protein>
    <submittedName>
        <fullName evidence="3">SDR family NAD(P)-dependent oxidoreductase</fullName>
    </submittedName>
</protein>
<evidence type="ECO:0000313" key="3">
    <source>
        <dbReference type="EMBL" id="GAA3230396.1"/>
    </source>
</evidence>
<dbReference type="Proteomes" id="UP001501237">
    <property type="component" value="Unassembled WGS sequence"/>
</dbReference>
<dbReference type="InterPro" id="IPR002347">
    <property type="entry name" value="SDR_fam"/>
</dbReference>
<dbReference type="InterPro" id="IPR036291">
    <property type="entry name" value="NAD(P)-bd_dom_sf"/>
</dbReference>
<dbReference type="RefSeq" id="WP_344835218.1">
    <property type="nucleotide sequence ID" value="NZ_BAAAUV010000020.1"/>
</dbReference>
<evidence type="ECO:0000256" key="1">
    <source>
        <dbReference type="ARBA" id="ARBA00023002"/>
    </source>
</evidence>
<dbReference type="SUPFAM" id="SSF51735">
    <property type="entry name" value="NAD(P)-binding Rossmann-fold domains"/>
    <property type="match status" value="1"/>
</dbReference>
<dbReference type="NCBIfam" id="NF004846">
    <property type="entry name" value="PRK06197.1"/>
    <property type="match status" value="1"/>
</dbReference>
<evidence type="ECO:0000313" key="4">
    <source>
        <dbReference type="Proteomes" id="UP001501237"/>
    </source>
</evidence>
<evidence type="ECO:0000256" key="2">
    <source>
        <dbReference type="RuleBase" id="RU000363"/>
    </source>
</evidence>